<keyword evidence="7" id="KW-1185">Reference proteome</keyword>
<dbReference type="InterPro" id="IPR008929">
    <property type="entry name" value="Chondroitin_lyas"/>
</dbReference>
<feature type="compositionally biased region" description="Acidic residues" evidence="3">
    <location>
        <begin position="130"/>
        <end position="145"/>
    </location>
</feature>
<feature type="domain" description="Alginate lyase" evidence="5">
    <location>
        <begin position="228"/>
        <end position="497"/>
    </location>
</feature>
<feature type="compositionally biased region" description="Low complexity" evidence="3">
    <location>
        <begin position="109"/>
        <end position="128"/>
    </location>
</feature>
<dbReference type="Gene3D" id="1.50.10.100">
    <property type="entry name" value="Chondroitin AC/alginate lyase"/>
    <property type="match status" value="2"/>
</dbReference>
<evidence type="ECO:0000256" key="1">
    <source>
        <dbReference type="ARBA" id="ARBA00022729"/>
    </source>
</evidence>
<keyword evidence="2" id="KW-0456">Lyase</keyword>
<dbReference type="SUPFAM" id="SSF48230">
    <property type="entry name" value="Chondroitin AC/alginate lyase"/>
    <property type="match status" value="1"/>
</dbReference>
<evidence type="ECO:0000256" key="3">
    <source>
        <dbReference type="SAM" id="MobiDB-lite"/>
    </source>
</evidence>
<feature type="region of interest" description="Disordered" evidence="3">
    <location>
        <begin position="104"/>
        <end position="145"/>
    </location>
</feature>
<dbReference type="AlphaFoldDB" id="A0A2G8SE74"/>
<reference evidence="6 7" key="1">
    <citation type="journal article" date="2015" name="Sci. Rep.">
        <title>Chromosome-level genome map provides insights into diverse defense mechanisms in the medicinal fungus Ganoderma sinense.</title>
        <authorList>
            <person name="Zhu Y."/>
            <person name="Xu J."/>
            <person name="Sun C."/>
            <person name="Zhou S."/>
            <person name="Xu H."/>
            <person name="Nelson D.R."/>
            <person name="Qian J."/>
            <person name="Song J."/>
            <person name="Luo H."/>
            <person name="Xiang L."/>
            <person name="Li Y."/>
            <person name="Xu Z."/>
            <person name="Ji A."/>
            <person name="Wang L."/>
            <person name="Lu S."/>
            <person name="Hayward A."/>
            <person name="Sun W."/>
            <person name="Li X."/>
            <person name="Schwartz D.C."/>
            <person name="Wang Y."/>
            <person name="Chen S."/>
        </authorList>
    </citation>
    <scope>NUCLEOTIDE SEQUENCE [LARGE SCALE GENOMIC DNA]</scope>
    <source>
        <strain evidence="6 7">ZZ0214-1</strain>
    </source>
</reference>
<evidence type="ECO:0000313" key="7">
    <source>
        <dbReference type="Proteomes" id="UP000230002"/>
    </source>
</evidence>
<comment type="caution">
    <text evidence="6">The sequence shown here is derived from an EMBL/GenBank/DDBJ whole genome shotgun (WGS) entry which is preliminary data.</text>
</comment>
<evidence type="ECO:0000259" key="5">
    <source>
        <dbReference type="Pfam" id="PF05426"/>
    </source>
</evidence>
<dbReference type="GO" id="GO:0042597">
    <property type="term" value="C:periplasmic space"/>
    <property type="evidence" value="ECO:0007669"/>
    <property type="project" value="InterPro"/>
</dbReference>
<keyword evidence="1 4" id="KW-0732">Signal</keyword>
<evidence type="ECO:0000256" key="4">
    <source>
        <dbReference type="SAM" id="SignalP"/>
    </source>
</evidence>
<feature type="signal peptide" evidence="4">
    <location>
        <begin position="1"/>
        <end position="22"/>
    </location>
</feature>
<feature type="compositionally biased region" description="Polar residues" evidence="3">
    <location>
        <begin position="208"/>
        <end position="221"/>
    </location>
</feature>
<organism evidence="6 7">
    <name type="scientific">Ganoderma sinense ZZ0214-1</name>
    <dbReference type="NCBI Taxonomy" id="1077348"/>
    <lineage>
        <taxon>Eukaryota</taxon>
        <taxon>Fungi</taxon>
        <taxon>Dikarya</taxon>
        <taxon>Basidiomycota</taxon>
        <taxon>Agaricomycotina</taxon>
        <taxon>Agaricomycetes</taxon>
        <taxon>Polyporales</taxon>
        <taxon>Polyporaceae</taxon>
        <taxon>Ganoderma</taxon>
    </lineage>
</organism>
<feature type="chain" id="PRO_5013856377" description="Alginate lyase domain-containing protein" evidence="4">
    <location>
        <begin position="23"/>
        <end position="637"/>
    </location>
</feature>
<dbReference type="InterPro" id="IPR008397">
    <property type="entry name" value="Alginate_lyase_dom"/>
</dbReference>
<protein>
    <recommendedName>
        <fullName evidence="5">Alginate lyase domain-containing protein</fullName>
    </recommendedName>
</protein>
<dbReference type="Pfam" id="PF05426">
    <property type="entry name" value="Alginate_lyase"/>
    <property type="match status" value="1"/>
</dbReference>
<dbReference type="GO" id="GO:0016829">
    <property type="term" value="F:lyase activity"/>
    <property type="evidence" value="ECO:0007669"/>
    <property type="project" value="UniProtKB-KW"/>
</dbReference>
<evidence type="ECO:0000313" key="6">
    <source>
        <dbReference type="EMBL" id="PIL32076.1"/>
    </source>
</evidence>
<gene>
    <name evidence="6" type="ORF">GSI_06780</name>
</gene>
<dbReference type="Proteomes" id="UP000230002">
    <property type="component" value="Unassembled WGS sequence"/>
</dbReference>
<accession>A0A2G8SE74</accession>
<dbReference type="STRING" id="1077348.A0A2G8SE74"/>
<name>A0A2G8SE74_9APHY</name>
<sequence length="637" mass="69930">MLPAGIALRNLLLATVAGLVVADGNDWVNINYVLSQSNAANTADARQAILRKASEYARSGPWSVTQKKDTLPPSSDERDYLSWAPYHWPACNWCSHGTNHLSGPNQGGNSNSTTDPDPDPGTNDGSGDPYEGDDGYASDDGDDGDAWERRAFQRHRRMMTLRRNLLSSRLSHFPRQVPVDDVDTPSLPQDGPSPLPTSPPVVGDVPTLPTTGSSSVKTINGTPAPAQAPAKTEKNKCTPSPTKSLVPSATWTTCLYEVHDGKVNPDVRSLPDSPAMVTMSQAVLHNAIAYAMMKTRSYSQNAAQFIDTFFLASSTAMNPNLNFGQLVRGPGKEHQMGTFTGVLDLRGIVKITNAIALLKAARSLDWTSARDKAMTDWMRSYVSWLESSAIGKETASKANNHVSFYVNQLAAAKMYIGDTQGAQAALQNYFMHQFRDQIAVSGEQPFEAVRTRPFHYRCFNLEAMITNAKLGDQLGMDFWTAKSKYGATMQTALDHLITIDPKNEDITDIFPHVAAIAAAYGDPQGKYLGFLRSKAQGYTTQAFWFYDQGAALSHSPASQSKRRRDQDIGSDSIESNETSTWDLTRVAMEADNTANFLFQCPEVFDAANEVELEDGLFVTCEDLKRYYEQYPQHVDSA</sequence>
<feature type="region of interest" description="Disordered" evidence="3">
    <location>
        <begin position="176"/>
        <end position="243"/>
    </location>
</feature>
<feature type="region of interest" description="Disordered" evidence="3">
    <location>
        <begin position="556"/>
        <end position="575"/>
    </location>
</feature>
<dbReference type="EMBL" id="AYKW01000012">
    <property type="protein sequence ID" value="PIL32076.1"/>
    <property type="molecule type" value="Genomic_DNA"/>
</dbReference>
<evidence type="ECO:0000256" key="2">
    <source>
        <dbReference type="ARBA" id="ARBA00023239"/>
    </source>
</evidence>
<dbReference type="OrthoDB" id="63533at2759"/>
<proteinExistence type="predicted"/>